<dbReference type="AlphaFoldDB" id="A0A4Y2DRB1"/>
<comment type="caution">
    <text evidence="1">The sequence shown here is derived from an EMBL/GenBank/DDBJ whole genome shotgun (WGS) entry which is preliminary data.</text>
</comment>
<evidence type="ECO:0000313" key="1">
    <source>
        <dbReference type="EMBL" id="GBM18556.1"/>
    </source>
</evidence>
<dbReference type="EMBL" id="BGPR01000406">
    <property type="protein sequence ID" value="GBM18556.1"/>
    <property type="molecule type" value="Genomic_DNA"/>
</dbReference>
<proteinExistence type="predicted"/>
<name>A0A4Y2DRB1_ARAVE</name>
<protein>
    <submittedName>
        <fullName evidence="1">Uncharacterized protein</fullName>
    </submittedName>
</protein>
<organism evidence="1 2">
    <name type="scientific">Araneus ventricosus</name>
    <name type="common">Orbweaver spider</name>
    <name type="synonym">Epeira ventricosa</name>
    <dbReference type="NCBI Taxonomy" id="182803"/>
    <lineage>
        <taxon>Eukaryota</taxon>
        <taxon>Metazoa</taxon>
        <taxon>Ecdysozoa</taxon>
        <taxon>Arthropoda</taxon>
        <taxon>Chelicerata</taxon>
        <taxon>Arachnida</taxon>
        <taxon>Araneae</taxon>
        <taxon>Araneomorphae</taxon>
        <taxon>Entelegynae</taxon>
        <taxon>Araneoidea</taxon>
        <taxon>Araneidae</taxon>
        <taxon>Araneus</taxon>
    </lineage>
</organism>
<keyword evidence="2" id="KW-1185">Reference proteome</keyword>
<evidence type="ECO:0000313" key="2">
    <source>
        <dbReference type="Proteomes" id="UP000499080"/>
    </source>
</evidence>
<accession>A0A4Y2DRB1</accession>
<reference evidence="1 2" key="1">
    <citation type="journal article" date="2019" name="Sci. Rep.">
        <title>Orb-weaving spider Araneus ventricosus genome elucidates the spidroin gene catalogue.</title>
        <authorList>
            <person name="Kono N."/>
            <person name="Nakamura H."/>
            <person name="Ohtoshi R."/>
            <person name="Moran D.A.P."/>
            <person name="Shinohara A."/>
            <person name="Yoshida Y."/>
            <person name="Fujiwara M."/>
            <person name="Mori M."/>
            <person name="Tomita M."/>
            <person name="Arakawa K."/>
        </authorList>
    </citation>
    <scope>NUCLEOTIDE SEQUENCE [LARGE SCALE GENOMIC DNA]</scope>
</reference>
<dbReference type="Proteomes" id="UP000499080">
    <property type="component" value="Unassembled WGS sequence"/>
</dbReference>
<gene>
    <name evidence="1" type="ORF">AVEN_47946_1</name>
</gene>
<sequence>MRLTANRRDKLPKQKFLRHRKQQNAIKFRSCIVKNHYEWLISKYDLAVRNALQSSHPSDSDNNRKMRVFQDPKIAAVAYDVS</sequence>